<dbReference type="AlphaFoldDB" id="A0A0K8R310"/>
<proteinExistence type="evidence at transcript level"/>
<evidence type="ECO:0000256" key="1">
    <source>
        <dbReference type="SAM" id="SignalP"/>
    </source>
</evidence>
<sequence length="66" mass="7804">MRALAILIISLVLLECFYYVEPSQTRQPHAKRHPCERKSCKKPETCERPCTKCHNSLWGDTLCKRW</sequence>
<feature type="signal peptide" evidence="1">
    <location>
        <begin position="1"/>
        <end position="22"/>
    </location>
</feature>
<reference evidence="2" key="1">
    <citation type="submission" date="2012-12" db="EMBL/GenBank/DDBJ databases">
        <title>Identification and characterization of a phenylalanine ammonia-lyase gene family in Isatis indigotica Fort.</title>
        <authorList>
            <person name="Liu Q."/>
            <person name="Chen J."/>
            <person name="Zhou X."/>
            <person name="Di P."/>
            <person name="Xiao Y."/>
            <person name="Xuan H."/>
            <person name="Zhang L."/>
            <person name="Chen W."/>
        </authorList>
    </citation>
    <scope>NUCLEOTIDE SEQUENCE</scope>
    <source>
        <tissue evidence="2">Salivary gland</tissue>
    </source>
</reference>
<feature type="chain" id="PRO_5005515921" evidence="1">
    <location>
        <begin position="23"/>
        <end position="66"/>
    </location>
</feature>
<organism evidence="2">
    <name type="scientific">Ixodes ricinus</name>
    <name type="common">Common tick</name>
    <name type="synonym">Acarus ricinus</name>
    <dbReference type="NCBI Taxonomy" id="34613"/>
    <lineage>
        <taxon>Eukaryota</taxon>
        <taxon>Metazoa</taxon>
        <taxon>Ecdysozoa</taxon>
        <taxon>Arthropoda</taxon>
        <taxon>Chelicerata</taxon>
        <taxon>Arachnida</taxon>
        <taxon>Acari</taxon>
        <taxon>Parasitiformes</taxon>
        <taxon>Ixodida</taxon>
        <taxon>Ixodoidea</taxon>
        <taxon>Ixodidae</taxon>
        <taxon>Ixodinae</taxon>
        <taxon>Ixodes</taxon>
    </lineage>
</organism>
<evidence type="ECO:0000313" key="2">
    <source>
        <dbReference type="EMBL" id="JAA65371.1"/>
    </source>
</evidence>
<dbReference type="EMBL" id="GADI01008437">
    <property type="protein sequence ID" value="JAA65371.1"/>
    <property type="molecule type" value="mRNA"/>
</dbReference>
<accession>A0A0K8R310</accession>
<name>A0A0K8R310_IXORI</name>
<protein>
    <submittedName>
        <fullName evidence="2">Putative 5.3 kDa protein</fullName>
    </submittedName>
</protein>
<keyword evidence="1" id="KW-0732">Signal</keyword>